<organism evidence="1 2">
    <name type="scientific">Octopus vulgaris</name>
    <name type="common">Common octopus</name>
    <dbReference type="NCBI Taxonomy" id="6645"/>
    <lineage>
        <taxon>Eukaryota</taxon>
        <taxon>Metazoa</taxon>
        <taxon>Spiralia</taxon>
        <taxon>Lophotrochozoa</taxon>
        <taxon>Mollusca</taxon>
        <taxon>Cephalopoda</taxon>
        <taxon>Coleoidea</taxon>
        <taxon>Octopodiformes</taxon>
        <taxon>Octopoda</taxon>
        <taxon>Incirrata</taxon>
        <taxon>Octopodidae</taxon>
        <taxon>Octopus</taxon>
    </lineage>
</organism>
<keyword evidence="2" id="KW-1185">Reference proteome</keyword>
<evidence type="ECO:0000313" key="2">
    <source>
        <dbReference type="Proteomes" id="UP001162480"/>
    </source>
</evidence>
<dbReference type="EMBL" id="OX597825">
    <property type="protein sequence ID" value="CAI9730930.1"/>
    <property type="molecule type" value="Genomic_DNA"/>
</dbReference>
<sequence>MAGVPCTRYLIHRKYFRMGRKVVFSEQRELVKEDLVQEEDIQNLSILDDIIKVSISEALDILSSNQITNRL</sequence>
<evidence type="ECO:0000313" key="1">
    <source>
        <dbReference type="EMBL" id="CAI9730930.1"/>
    </source>
</evidence>
<reference evidence="1" key="1">
    <citation type="submission" date="2023-08" db="EMBL/GenBank/DDBJ databases">
        <authorList>
            <person name="Alioto T."/>
            <person name="Alioto T."/>
            <person name="Gomez Garrido J."/>
        </authorList>
    </citation>
    <scope>NUCLEOTIDE SEQUENCE</scope>
</reference>
<dbReference type="Proteomes" id="UP001162480">
    <property type="component" value="Chromosome 12"/>
</dbReference>
<gene>
    <name evidence="1" type="ORF">OCTVUL_1B029493</name>
</gene>
<protein>
    <submittedName>
        <fullName evidence="1">Uncharacterized protein</fullName>
    </submittedName>
</protein>
<dbReference type="AlphaFoldDB" id="A0AA36BAN2"/>
<proteinExistence type="predicted"/>
<name>A0AA36BAN2_OCTVU</name>
<accession>A0AA36BAN2</accession>